<dbReference type="Proteomes" id="UP000235786">
    <property type="component" value="Unassembled WGS sequence"/>
</dbReference>
<accession>A0A2J6RPJ3</accession>
<sequence>MRGALHSARIDGHTIRLPFPSWSWASWASAVYHYASTCEYQIKSLVEWRPAHRCAIVATDTLTHFRDLSSSNAASEQDHELLAPRELSITERELGFLRFNTESVKLDIKVKELSIRETSQICEDKTSLAVFVYYLIIGVVGNSIGAIGVPNSWLRGHETRHCEFILLSTCVENTASETCQRSFKDNPGFPDKPRSVGIQHIDGCEHQTHYHIMLID</sequence>
<dbReference type="EMBL" id="KZ613945">
    <property type="protein sequence ID" value="PMD40428.1"/>
    <property type="molecule type" value="Genomic_DNA"/>
</dbReference>
<organism evidence="1 2">
    <name type="scientific">Hyaloscypha variabilis (strain UAMH 11265 / GT02V1 / F)</name>
    <name type="common">Meliniomyces variabilis</name>
    <dbReference type="NCBI Taxonomy" id="1149755"/>
    <lineage>
        <taxon>Eukaryota</taxon>
        <taxon>Fungi</taxon>
        <taxon>Dikarya</taxon>
        <taxon>Ascomycota</taxon>
        <taxon>Pezizomycotina</taxon>
        <taxon>Leotiomycetes</taxon>
        <taxon>Helotiales</taxon>
        <taxon>Hyaloscyphaceae</taxon>
        <taxon>Hyaloscypha</taxon>
        <taxon>Hyaloscypha variabilis</taxon>
    </lineage>
</organism>
<evidence type="ECO:0000313" key="2">
    <source>
        <dbReference type="Proteomes" id="UP000235786"/>
    </source>
</evidence>
<gene>
    <name evidence="1" type="ORF">L207DRAFT_528778</name>
</gene>
<dbReference type="AlphaFoldDB" id="A0A2J6RPJ3"/>
<proteinExistence type="predicted"/>
<evidence type="ECO:0000313" key="1">
    <source>
        <dbReference type="EMBL" id="PMD40428.1"/>
    </source>
</evidence>
<keyword evidence="2" id="KW-1185">Reference proteome</keyword>
<name>A0A2J6RPJ3_HYAVF</name>
<protein>
    <submittedName>
        <fullName evidence="1">Uncharacterized protein</fullName>
    </submittedName>
</protein>
<reference evidence="1 2" key="1">
    <citation type="submission" date="2016-04" db="EMBL/GenBank/DDBJ databases">
        <title>A degradative enzymes factory behind the ericoid mycorrhizal symbiosis.</title>
        <authorList>
            <consortium name="DOE Joint Genome Institute"/>
            <person name="Martino E."/>
            <person name="Morin E."/>
            <person name="Grelet G."/>
            <person name="Kuo A."/>
            <person name="Kohler A."/>
            <person name="Daghino S."/>
            <person name="Barry K."/>
            <person name="Choi C."/>
            <person name="Cichocki N."/>
            <person name="Clum A."/>
            <person name="Copeland A."/>
            <person name="Hainaut M."/>
            <person name="Haridas S."/>
            <person name="Labutti K."/>
            <person name="Lindquist E."/>
            <person name="Lipzen A."/>
            <person name="Khouja H.-R."/>
            <person name="Murat C."/>
            <person name="Ohm R."/>
            <person name="Olson A."/>
            <person name="Spatafora J."/>
            <person name="Veneault-Fourrey C."/>
            <person name="Henrissat B."/>
            <person name="Grigoriev I."/>
            <person name="Martin F."/>
            <person name="Perotto S."/>
        </authorList>
    </citation>
    <scope>NUCLEOTIDE SEQUENCE [LARGE SCALE GENOMIC DNA]</scope>
    <source>
        <strain evidence="1 2">F</strain>
    </source>
</reference>
<dbReference type="OrthoDB" id="5428863at2759"/>